<dbReference type="OrthoDB" id="71397at2"/>
<dbReference type="KEGG" id="dra:DR_1714"/>
<evidence type="ECO:0000256" key="1">
    <source>
        <dbReference type="SAM" id="MobiDB-lite"/>
    </source>
</evidence>
<evidence type="ECO:0000313" key="2">
    <source>
        <dbReference type="EMBL" id="AAF11277.1"/>
    </source>
</evidence>
<name>Q9RTP3_DEIRA</name>
<dbReference type="HOGENOM" id="CLU_1352779_0_0_0"/>
<protein>
    <submittedName>
        <fullName evidence="2">Uncharacterized protein</fullName>
    </submittedName>
</protein>
<gene>
    <name evidence="2" type="ordered locus">DR_1714</name>
</gene>
<dbReference type="PIR" id="A75362">
    <property type="entry name" value="A75362"/>
</dbReference>
<organism evidence="2 3">
    <name type="scientific">Deinococcus radiodurans (strain ATCC 13939 / DSM 20539 / JCM 16871 / CCUG 27074 / LMG 4051 / NBRC 15346 / NCIMB 9279 / VKM B-1422 / R1)</name>
    <dbReference type="NCBI Taxonomy" id="243230"/>
    <lineage>
        <taxon>Bacteria</taxon>
        <taxon>Thermotogati</taxon>
        <taxon>Deinococcota</taxon>
        <taxon>Deinococci</taxon>
        <taxon>Deinococcales</taxon>
        <taxon>Deinococcaceae</taxon>
        <taxon>Deinococcus</taxon>
    </lineage>
</organism>
<dbReference type="InParanoid" id="Q9RTP3"/>
<dbReference type="Proteomes" id="UP000002524">
    <property type="component" value="Chromosome 1"/>
</dbReference>
<dbReference type="PATRIC" id="fig|243230.17.peg.1925"/>
<feature type="region of interest" description="Disordered" evidence="1">
    <location>
        <begin position="1"/>
        <end position="21"/>
    </location>
</feature>
<dbReference type="EMBL" id="AE000513">
    <property type="protein sequence ID" value="AAF11277.1"/>
    <property type="molecule type" value="Genomic_DNA"/>
</dbReference>
<reference evidence="2 3" key="1">
    <citation type="journal article" date="1999" name="Science">
        <title>Genome sequence of the radioresistant bacterium Deinococcus radiodurans R1.</title>
        <authorList>
            <person name="White O."/>
            <person name="Eisen J.A."/>
            <person name="Heidelberg J.F."/>
            <person name="Hickey E.K."/>
            <person name="Peterson J.D."/>
            <person name="Dodson R.J."/>
            <person name="Haft D.H."/>
            <person name="Gwinn M.L."/>
            <person name="Nelson W.C."/>
            <person name="Richardson D.L."/>
            <person name="Moffat K.S."/>
            <person name="Qin H."/>
            <person name="Jiang L."/>
            <person name="Pamphile W."/>
            <person name="Crosby M."/>
            <person name="Shen M."/>
            <person name="Vamathevan J.J."/>
            <person name="Lam P."/>
            <person name="McDonald L."/>
            <person name="Utterback T."/>
            <person name="Zalewski C."/>
            <person name="Makarova K.S."/>
            <person name="Aravind L."/>
            <person name="Daly M.J."/>
            <person name="Minton K.W."/>
            <person name="Fleischmann R.D."/>
            <person name="Ketchum K.A."/>
            <person name="Nelson K.E."/>
            <person name="Salzberg S."/>
            <person name="Smith H.O."/>
            <person name="Venter J.C."/>
            <person name="Fraser C.M."/>
        </authorList>
    </citation>
    <scope>NUCLEOTIDE SEQUENCE [LARGE SCALE GENOMIC DNA]</scope>
    <source>
        <strain evidence="3">ATCC 13939 / DSM 20539 / JCM 16871 / LMG 4051 / NBRC 15346 / NCIMB 9279 / R1 / VKM B-1422</strain>
    </source>
</reference>
<accession>Q9RTP3</accession>
<evidence type="ECO:0000313" key="3">
    <source>
        <dbReference type="Proteomes" id="UP000002524"/>
    </source>
</evidence>
<dbReference type="EnsemblBacteria" id="AAF11277">
    <property type="protein sequence ID" value="AAF11277"/>
    <property type="gene ID" value="DR_1714"/>
</dbReference>
<dbReference type="AlphaFoldDB" id="Q9RTP3"/>
<sequence length="220" mass="23262">MTSRTDVPRQPNSSTQRRAYQPAVIPARYPASMNLRALLLLPLLGLAAAQSPATPAAPTTAPALVETPITPEPATPAPATESVEVPAAVQPARLDDVSATLSAPRTVKGKLPLTLTVKSSRAAAFKLDVPRDNEQNCVTAPTVRVLRVGSRDVVYPIAGASPRLCAQDLRSDAVAARGQVSYTRDLDLPAGDYMVEGWLTGFADGLRVKIPAKPVRVTVR</sequence>
<keyword evidence="3" id="KW-1185">Reference proteome</keyword>
<proteinExistence type="predicted"/>
<dbReference type="PaxDb" id="243230-DR_1714"/>
<feature type="compositionally biased region" description="Polar residues" evidence="1">
    <location>
        <begin position="1"/>
        <end position="18"/>
    </location>
</feature>